<dbReference type="EMBL" id="JAENHL010000007">
    <property type="protein sequence ID" value="MBK1869018.1"/>
    <property type="molecule type" value="Genomic_DNA"/>
</dbReference>
<sequence length="218" mass="23304">MTAKSPFTYRFEAGAQAEAPPLLLLHGTGGDENDLLQLGQMMSSGSALLSPRGRVLENGMPRFFRRFSEGRFDEEDVRYRAVELGDFVSYARDRYGIGAPIAVGFSNGANIAAALLLTRPETLAGAVLLRAMVPLSDPPAVDLDGKPVLILSGRQDPIVPADNARRLSTILSKAGAKVDHQILPTGHQLSQTDIALARTWLADVALASGRQKHAVSAC</sequence>
<organism evidence="1 2">
    <name type="scientific">Taklimakanibacter albus</name>
    <dbReference type="NCBI Taxonomy" id="2800327"/>
    <lineage>
        <taxon>Bacteria</taxon>
        <taxon>Pseudomonadati</taxon>
        <taxon>Pseudomonadota</taxon>
        <taxon>Alphaproteobacteria</taxon>
        <taxon>Hyphomicrobiales</taxon>
        <taxon>Aestuariivirgaceae</taxon>
        <taxon>Taklimakanibacter</taxon>
    </lineage>
</organism>
<reference evidence="1" key="1">
    <citation type="submission" date="2021-01" db="EMBL/GenBank/DDBJ databases">
        <authorList>
            <person name="Sun Q."/>
        </authorList>
    </citation>
    <scope>NUCLEOTIDE SEQUENCE</scope>
    <source>
        <strain evidence="1">YIM B02566</strain>
    </source>
</reference>
<keyword evidence="2" id="KW-1185">Reference proteome</keyword>
<evidence type="ECO:0000313" key="2">
    <source>
        <dbReference type="Proteomes" id="UP000616151"/>
    </source>
</evidence>
<proteinExistence type="predicted"/>
<name>A0ACC5R9E6_9HYPH</name>
<accession>A0ACC5R9E6</accession>
<dbReference type="Proteomes" id="UP000616151">
    <property type="component" value="Unassembled WGS sequence"/>
</dbReference>
<gene>
    <name evidence="1" type="ORF">JHL16_21845</name>
</gene>
<keyword evidence="1" id="KW-0378">Hydrolase</keyword>
<evidence type="ECO:0000313" key="1">
    <source>
        <dbReference type="EMBL" id="MBK1869018.1"/>
    </source>
</evidence>
<comment type="caution">
    <text evidence="1">The sequence shown here is derived from an EMBL/GenBank/DDBJ whole genome shotgun (WGS) entry which is preliminary data.</text>
</comment>
<protein>
    <submittedName>
        <fullName evidence="1">Alpha/beta hydrolase</fullName>
    </submittedName>
</protein>